<dbReference type="SUPFAM" id="SSF53850">
    <property type="entry name" value="Periplasmic binding protein-like II"/>
    <property type="match status" value="1"/>
</dbReference>
<dbReference type="GO" id="GO:0032993">
    <property type="term" value="C:protein-DNA complex"/>
    <property type="evidence" value="ECO:0007669"/>
    <property type="project" value="TreeGrafter"/>
</dbReference>
<dbReference type="Pfam" id="PF00126">
    <property type="entry name" value="HTH_1"/>
    <property type="match status" value="1"/>
</dbReference>
<dbReference type="PANTHER" id="PTHR30346:SF0">
    <property type="entry name" value="HCA OPERON TRANSCRIPTIONAL ACTIVATOR HCAR"/>
    <property type="match status" value="1"/>
</dbReference>
<evidence type="ECO:0000259" key="5">
    <source>
        <dbReference type="PROSITE" id="PS50931"/>
    </source>
</evidence>
<dbReference type="FunFam" id="1.10.10.10:FF:000001">
    <property type="entry name" value="LysR family transcriptional regulator"/>
    <property type="match status" value="1"/>
</dbReference>
<proteinExistence type="inferred from homology"/>
<evidence type="ECO:0000313" key="7">
    <source>
        <dbReference type="Proteomes" id="UP000249135"/>
    </source>
</evidence>
<evidence type="ECO:0000256" key="4">
    <source>
        <dbReference type="ARBA" id="ARBA00023163"/>
    </source>
</evidence>
<dbReference type="InterPro" id="IPR036390">
    <property type="entry name" value="WH_DNA-bd_sf"/>
</dbReference>
<keyword evidence="3" id="KW-0238">DNA-binding</keyword>
<evidence type="ECO:0000256" key="2">
    <source>
        <dbReference type="ARBA" id="ARBA00023015"/>
    </source>
</evidence>
<dbReference type="AlphaFoldDB" id="A0A2W5PQP7"/>
<dbReference type="InterPro" id="IPR000847">
    <property type="entry name" value="LysR_HTH_N"/>
</dbReference>
<dbReference type="Pfam" id="PF03466">
    <property type="entry name" value="LysR_substrate"/>
    <property type="match status" value="1"/>
</dbReference>
<dbReference type="Gene3D" id="1.10.10.10">
    <property type="entry name" value="Winged helix-like DNA-binding domain superfamily/Winged helix DNA-binding domain"/>
    <property type="match status" value="1"/>
</dbReference>
<dbReference type="EMBL" id="QFPP01000400">
    <property type="protein sequence ID" value="PZQ66649.1"/>
    <property type="molecule type" value="Genomic_DNA"/>
</dbReference>
<protein>
    <submittedName>
        <fullName evidence="6">LysR family transcriptional regulator</fullName>
    </submittedName>
</protein>
<feature type="domain" description="HTH lysR-type" evidence="5">
    <location>
        <begin position="19"/>
        <end position="76"/>
    </location>
</feature>
<dbReference type="Gene3D" id="3.40.190.10">
    <property type="entry name" value="Periplasmic binding protein-like II"/>
    <property type="match status" value="2"/>
</dbReference>
<dbReference type="SUPFAM" id="SSF46785">
    <property type="entry name" value="Winged helix' DNA-binding domain"/>
    <property type="match status" value="1"/>
</dbReference>
<dbReference type="Proteomes" id="UP000249135">
    <property type="component" value="Unassembled WGS sequence"/>
</dbReference>
<accession>A0A2W5PQP7</accession>
<keyword evidence="4" id="KW-0804">Transcription</keyword>
<dbReference type="PROSITE" id="PS50931">
    <property type="entry name" value="HTH_LYSR"/>
    <property type="match status" value="1"/>
</dbReference>
<comment type="similarity">
    <text evidence="1">Belongs to the LysR transcriptional regulatory family.</text>
</comment>
<dbReference type="PANTHER" id="PTHR30346">
    <property type="entry name" value="TRANSCRIPTIONAL DUAL REGULATOR HCAR-RELATED"/>
    <property type="match status" value="1"/>
</dbReference>
<evidence type="ECO:0000256" key="1">
    <source>
        <dbReference type="ARBA" id="ARBA00009437"/>
    </source>
</evidence>
<keyword evidence="2" id="KW-0805">Transcription regulation</keyword>
<dbReference type="GO" id="GO:0003700">
    <property type="term" value="F:DNA-binding transcription factor activity"/>
    <property type="evidence" value="ECO:0007669"/>
    <property type="project" value="InterPro"/>
</dbReference>
<name>A0A2W5PQP7_VARPD</name>
<gene>
    <name evidence="6" type="ORF">DI563_22945</name>
</gene>
<organism evidence="6 7">
    <name type="scientific">Variovorax paradoxus</name>
    <dbReference type="NCBI Taxonomy" id="34073"/>
    <lineage>
        <taxon>Bacteria</taxon>
        <taxon>Pseudomonadati</taxon>
        <taxon>Pseudomonadota</taxon>
        <taxon>Betaproteobacteria</taxon>
        <taxon>Burkholderiales</taxon>
        <taxon>Comamonadaceae</taxon>
        <taxon>Variovorax</taxon>
    </lineage>
</organism>
<dbReference type="GO" id="GO:0003677">
    <property type="term" value="F:DNA binding"/>
    <property type="evidence" value="ECO:0007669"/>
    <property type="project" value="UniProtKB-KW"/>
</dbReference>
<dbReference type="PRINTS" id="PR00039">
    <property type="entry name" value="HTHLYSR"/>
</dbReference>
<dbReference type="InterPro" id="IPR005119">
    <property type="entry name" value="LysR_subst-bd"/>
</dbReference>
<dbReference type="InterPro" id="IPR036388">
    <property type="entry name" value="WH-like_DNA-bd_sf"/>
</dbReference>
<evidence type="ECO:0000256" key="3">
    <source>
        <dbReference type="ARBA" id="ARBA00023125"/>
    </source>
</evidence>
<sequence>MNATPPTATASPASAAPAIELRAWRQFVAVAEELHFGRAAQRLHMTQPPVTQAIAQMERSLGVRLFDRTRRRVALTPAGEALLPEVRELLARAQALPARARAAAAGEVGRVRLAFVSTVGFERLPTWVREFHAQQPGVALELVEATGDVQMEAFARGEIDAGLMLHSPGQAPASLASLVVSVEPLVLAMPTQHPLARARAPELAQLLEQPLVMFPRRILPSLHDAVFGLYQRHGRVPQVAQEAIQMQTIVNLVWGGLGIAWVPESVTSFRRAGVVYRPAADFVFGTGLRRASAGIQFPACETSLVWPAGEVAPAMARFVEFVRGRGR</sequence>
<comment type="caution">
    <text evidence="6">The sequence shown here is derived from an EMBL/GenBank/DDBJ whole genome shotgun (WGS) entry which is preliminary data.</text>
</comment>
<reference evidence="6 7" key="1">
    <citation type="submission" date="2017-08" db="EMBL/GenBank/DDBJ databases">
        <title>Infants hospitalized years apart are colonized by the same room-sourced microbial strains.</title>
        <authorList>
            <person name="Brooks B."/>
            <person name="Olm M.R."/>
            <person name="Firek B.A."/>
            <person name="Baker R."/>
            <person name="Thomas B.C."/>
            <person name="Morowitz M.J."/>
            <person name="Banfield J.F."/>
        </authorList>
    </citation>
    <scope>NUCLEOTIDE SEQUENCE [LARGE SCALE GENOMIC DNA]</scope>
    <source>
        <strain evidence="6">S2_005_003_R2_41</strain>
    </source>
</reference>
<evidence type="ECO:0000313" key="6">
    <source>
        <dbReference type="EMBL" id="PZQ66649.1"/>
    </source>
</evidence>